<feature type="domain" description="EF-hand" evidence="2">
    <location>
        <begin position="35"/>
        <end position="64"/>
    </location>
</feature>
<evidence type="ECO:0000259" key="2">
    <source>
        <dbReference type="PROSITE" id="PS50222"/>
    </source>
</evidence>
<evidence type="ECO:0000313" key="4">
    <source>
        <dbReference type="Proteomes" id="UP001189429"/>
    </source>
</evidence>
<dbReference type="PROSITE" id="PS50222">
    <property type="entry name" value="EF_HAND_2"/>
    <property type="match status" value="1"/>
</dbReference>
<reference evidence="3" key="1">
    <citation type="submission" date="2023-10" db="EMBL/GenBank/DDBJ databases">
        <authorList>
            <person name="Chen Y."/>
            <person name="Shah S."/>
            <person name="Dougan E. K."/>
            <person name="Thang M."/>
            <person name="Chan C."/>
        </authorList>
    </citation>
    <scope>NUCLEOTIDE SEQUENCE [LARGE SCALE GENOMIC DNA]</scope>
</reference>
<organism evidence="3 4">
    <name type="scientific">Prorocentrum cordatum</name>
    <dbReference type="NCBI Taxonomy" id="2364126"/>
    <lineage>
        <taxon>Eukaryota</taxon>
        <taxon>Sar</taxon>
        <taxon>Alveolata</taxon>
        <taxon>Dinophyceae</taxon>
        <taxon>Prorocentrales</taxon>
        <taxon>Prorocentraceae</taxon>
        <taxon>Prorocentrum</taxon>
    </lineage>
</organism>
<comment type="caution">
    <text evidence="3">The sequence shown here is derived from an EMBL/GenBank/DDBJ whole genome shotgun (WGS) entry which is preliminary data.</text>
</comment>
<evidence type="ECO:0000256" key="1">
    <source>
        <dbReference type="ARBA" id="ARBA00022837"/>
    </source>
</evidence>
<evidence type="ECO:0000313" key="3">
    <source>
        <dbReference type="EMBL" id="CAK0879890.1"/>
    </source>
</evidence>
<sequence length="123" mass="13861">MESWTRMNWSSSSTYRSGLVCHTSCVISCRPTTHKDLFDILDRDKDGQVGAVEFVEGICKIALSSVPVETMQMLSLLRQQQAKTLEVRQHVNELQHILTKTTLPPWHRSWSAPPGAVPLGKED</sequence>
<proteinExistence type="predicted"/>
<dbReference type="InterPro" id="IPR011992">
    <property type="entry name" value="EF-hand-dom_pair"/>
</dbReference>
<dbReference type="PROSITE" id="PS00018">
    <property type="entry name" value="EF_HAND_1"/>
    <property type="match status" value="1"/>
</dbReference>
<gene>
    <name evidence="3" type="ORF">PCOR1329_LOCUS63195</name>
</gene>
<name>A0ABN9W1J5_9DINO</name>
<keyword evidence="4" id="KW-1185">Reference proteome</keyword>
<dbReference type="EMBL" id="CAUYUJ010018014">
    <property type="protein sequence ID" value="CAK0879890.1"/>
    <property type="molecule type" value="Genomic_DNA"/>
</dbReference>
<accession>A0ABN9W1J5</accession>
<dbReference type="Proteomes" id="UP001189429">
    <property type="component" value="Unassembled WGS sequence"/>
</dbReference>
<dbReference type="SUPFAM" id="SSF47473">
    <property type="entry name" value="EF-hand"/>
    <property type="match status" value="1"/>
</dbReference>
<protein>
    <recommendedName>
        <fullName evidence="2">EF-hand domain-containing protein</fullName>
    </recommendedName>
</protein>
<dbReference type="InterPro" id="IPR018247">
    <property type="entry name" value="EF_Hand_1_Ca_BS"/>
</dbReference>
<dbReference type="InterPro" id="IPR002048">
    <property type="entry name" value="EF_hand_dom"/>
</dbReference>
<keyword evidence="1" id="KW-0106">Calcium</keyword>